<feature type="non-terminal residue" evidence="2">
    <location>
        <position position="1"/>
    </location>
</feature>
<dbReference type="GO" id="GO:0003677">
    <property type="term" value="F:DNA binding"/>
    <property type="evidence" value="ECO:0007669"/>
    <property type="project" value="InterPro"/>
</dbReference>
<protein>
    <recommendedName>
        <fullName evidence="1">HTH cro/C1-type domain-containing protein</fullName>
    </recommendedName>
</protein>
<feature type="domain" description="HTH cro/C1-type" evidence="1">
    <location>
        <begin position="115"/>
        <end position="142"/>
    </location>
</feature>
<dbReference type="Gene3D" id="1.10.1220.10">
    <property type="entry name" value="Met repressor-like"/>
    <property type="match status" value="1"/>
</dbReference>
<organism evidence="2 3">
    <name type="scientific">Moraxella caviae</name>
    <dbReference type="NCBI Taxonomy" id="34060"/>
    <lineage>
        <taxon>Bacteria</taxon>
        <taxon>Pseudomonadati</taxon>
        <taxon>Pseudomonadota</taxon>
        <taxon>Gammaproteobacteria</taxon>
        <taxon>Moraxellales</taxon>
        <taxon>Moraxellaceae</taxon>
        <taxon>Moraxella</taxon>
    </lineage>
</organism>
<keyword evidence="3" id="KW-1185">Reference proteome</keyword>
<evidence type="ECO:0000313" key="2">
    <source>
        <dbReference type="EMBL" id="OOR89714.1"/>
    </source>
</evidence>
<dbReference type="Proteomes" id="UP000190435">
    <property type="component" value="Unassembled WGS sequence"/>
</dbReference>
<dbReference type="AlphaFoldDB" id="A0A1T0A1X9"/>
<evidence type="ECO:0000259" key="1">
    <source>
        <dbReference type="PROSITE" id="PS50943"/>
    </source>
</evidence>
<dbReference type="EMBL" id="MUXU01000037">
    <property type="protein sequence ID" value="OOR89714.1"/>
    <property type="molecule type" value="Genomic_DNA"/>
</dbReference>
<dbReference type="InterPro" id="IPR010985">
    <property type="entry name" value="Ribbon_hlx_hlx"/>
</dbReference>
<proteinExistence type="predicted"/>
<dbReference type="Pfam" id="PF03869">
    <property type="entry name" value="Arc"/>
    <property type="match status" value="1"/>
</dbReference>
<dbReference type="RefSeq" id="WP_078276633.1">
    <property type="nucleotide sequence ID" value="NZ_MUXU01000037.1"/>
</dbReference>
<dbReference type="InterPro" id="IPR001387">
    <property type="entry name" value="Cro/C1-type_HTH"/>
</dbReference>
<dbReference type="GO" id="GO:0006355">
    <property type="term" value="P:regulation of DNA-templated transcription"/>
    <property type="evidence" value="ECO:0007669"/>
    <property type="project" value="InterPro"/>
</dbReference>
<evidence type="ECO:0000313" key="3">
    <source>
        <dbReference type="Proteomes" id="UP000190435"/>
    </source>
</evidence>
<accession>A0A1T0A1X9</accession>
<gene>
    <name evidence="2" type="ORF">B0181_06155</name>
</gene>
<dbReference type="InterPro" id="IPR013321">
    <property type="entry name" value="Arc_rbn_hlx_hlx"/>
</dbReference>
<dbReference type="InterPro" id="IPR005569">
    <property type="entry name" value="Arc_DNA-bd_dom"/>
</dbReference>
<comment type="caution">
    <text evidence="2">The sequence shown here is derived from an EMBL/GenBank/DDBJ whole genome shotgun (WGS) entry which is preliminary data.</text>
</comment>
<sequence length="327" mass="38152">KGVIMAGDIQVNLRIPPDLKQKLQEQAQFHGRSLNLEMNYRLVNSFSTPNDSYADIIQKMDEIVARHHKTKRLSAIKERLNTVLVELCKVPMIRQLAPARIAYELGYERADEVIRWFEGDLEPTFTQLEQLADYLGCHAAWLMFDEGCPYPTKNKDFSNLNTVEAVVEFCFEPEVGFDEVQKVSFIRNNIHTGEVLIIKQFDQKHAQVYITNIHLSDIVGATGARMQALFVLALRAICKSSEYKHRAMSYLFDAEVCEQLKQGMQHPLKLMARTTFIPWMDDIWDRYMYEKQDADYYWHGYRDVCFRVQAYINEDPKLRACYDQSKP</sequence>
<dbReference type="SUPFAM" id="SSF47598">
    <property type="entry name" value="Ribbon-helix-helix"/>
    <property type="match status" value="1"/>
</dbReference>
<name>A0A1T0A1X9_9GAMM</name>
<dbReference type="PROSITE" id="PS50943">
    <property type="entry name" value="HTH_CROC1"/>
    <property type="match status" value="1"/>
</dbReference>
<reference evidence="2 3" key="1">
    <citation type="submission" date="2017-02" db="EMBL/GenBank/DDBJ databases">
        <title>Draft genome sequence of Moraxella caviae CCUG 355 type strain.</title>
        <authorList>
            <person name="Engstrom-Jakobsson H."/>
            <person name="Salva-Serra F."/>
            <person name="Thorell K."/>
            <person name="Gonzales-Siles L."/>
            <person name="Karlsson R."/>
            <person name="Boulund F."/>
            <person name="Engstrand L."/>
            <person name="Moore E."/>
        </authorList>
    </citation>
    <scope>NUCLEOTIDE SEQUENCE [LARGE SCALE GENOMIC DNA]</scope>
    <source>
        <strain evidence="2 3">CCUG 355</strain>
    </source>
</reference>